<evidence type="ECO:0000313" key="2">
    <source>
        <dbReference type="EMBL" id="CAD8365930.1"/>
    </source>
</evidence>
<reference evidence="2" key="1">
    <citation type="submission" date="2021-01" db="EMBL/GenBank/DDBJ databases">
        <authorList>
            <person name="Corre E."/>
            <person name="Pelletier E."/>
            <person name="Niang G."/>
            <person name="Scheremetjew M."/>
            <person name="Finn R."/>
            <person name="Kale V."/>
            <person name="Holt S."/>
            <person name="Cochrane G."/>
            <person name="Meng A."/>
            <person name="Brown T."/>
            <person name="Cohen L."/>
        </authorList>
    </citation>
    <scope>NUCLEOTIDE SEQUENCE</scope>
    <source>
        <strain evidence="2">Pbaha01</strain>
    </source>
</reference>
<gene>
    <name evidence="2" type="ORF">PBAH0796_LOCUS17631</name>
</gene>
<accession>A0A7S0ALA8</accession>
<protein>
    <submittedName>
        <fullName evidence="2">Uncharacterized protein</fullName>
    </submittedName>
</protein>
<organism evidence="2">
    <name type="scientific">Pyrodinium bahamense</name>
    <dbReference type="NCBI Taxonomy" id="73915"/>
    <lineage>
        <taxon>Eukaryota</taxon>
        <taxon>Sar</taxon>
        <taxon>Alveolata</taxon>
        <taxon>Dinophyceae</taxon>
        <taxon>Gonyaulacales</taxon>
        <taxon>Pyrocystaceae</taxon>
        <taxon>Pyrodinium</taxon>
    </lineage>
</organism>
<dbReference type="AlphaFoldDB" id="A0A7S0ALA8"/>
<feature type="compositionally biased region" description="Low complexity" evidence="1">
    <location>
        <begin position="99"/>
        <end position="111"/>
    </location>
</feature>
<name>A0A7S0ALA8_9DINO</name>
<sequence>MEEQQDPNEITKLQLSEKEEEFIGQCWDGIQDSGKLGMDGLGTLCDTLGITMDVINLAITGLGNEDLTMDCGDFMLLMGRMLRSGALVLPQAGESAGGASVAGAQGAAQSQNTEEALPTDSNEISKIKLSEREEDFIGQCWDGVKESGRLGMDGLRALSDTLGIDAEVINLAVTGLGSADCTMDRGEFMLLMGRLLRSGALKLPPEAAGANELEEQGEDKADAAKPAPAKAGMAAWMASMTAEGEDVDEAEATEAPAAKVGAAAWMASMTVDDGEDVDEPEAAKPLPTQERASAWMASMVPDEVAESKPAVGNNAWMASMAVDVAEDN</sequence>
<proteinExistence type="predicted"/>
<dbReference type="EMBL" id="HBEG01028934">
    <property type="protein sequence ID" value="CAD8365930.1"/>
    <property type="molecule type" value="Transcribed_RNA"/>
</dbReference>
<evidence type="ECO:0000256" key="1">
    <source>
        <dbReference type="SAM" id="MobiDB-lite"/>
    </source>
</evidence>
<feature type="region of interest" description="Disordered" evidence="1">
    <location>
        <begin position="99"/>
        <end position="122"/>
    </location>
</feature>